<evidence type="ECO:0000313" key="1">
    <source>
        <dbReference type="EMBL" id="KAJ4961942.1"/>
    </source>
</evidence>
<keyword evidence="2" id="KW-1185">Reference proteome</keyword>
<sequence>MTTKKNPRIKTVILLSSSSAISLSITMEDRSENHECRYFPGSRKDASCICKICLASISATLDLMPLSIQRSSLMNLSASKSKVEVPMIAIVASGFSASLARTARIGNEIFSQERC</sequence>
<dbReference type="AlphaFoldDB" id="A0A9Q0H8R6"/>
<dbReference type="OrthoDB" id="347124at2759"/>
<accession>A0A9Q0H8R6</accession>
<gene>
    <name evidence="1" type="ORF">NE237_021852</name>
</gene>
<reference evidence="1" key="1">
    <citation type="journal article" date="2023" name="Plant J.">
        <title>The genome of the king protea, Protea cynaroides.</title>
        <authorList>
            <person name="Chang J."/>
            <person name="Duong T.A."/>
            <person name="Schoeman C."/>
            <person name="Ma X."/>
            <person name="Roodt D."/>
            <person name="Barker N."/>
            <person name="Li Z."/>
            <person name="Van de Peer Y."/>
            <person name="Mizrachi E."/>
        </authorList>
    </citation>
    <scope>NUCLEOTIDE SEQUENCE</scope>
    <source>
        <tissue evidence="1">Young leaves</tissue>
    </source>
</reference>
<protein>
    <submittedName>
        <fullName evidence="1">Uncharacterized protein</fullName>
    </submittedName>
</protein>
<dbReference type="EMBL" id="JAMYWD010000009">
    <property type="protein sequence ID" value="KAJ4961942.1"/>
    <property type="molecule type" value="Genomic_DNA"/>
</dbReference>
<comment type="caution">
    <text evidence="1">The sequence shown here is derived from an EMBL/GenBank/DDBJ whole genome shotgun (WGS) entry which is preliminary data.</text>
</comment>
<dbReference type="Proteomes" id="UP001141806">
    <property type="component" value="Unassembled WGS sequence"/>
</dbReference>
<proteinExistence type="predicted"/>
<evidence type="ECO:0000313" key="2">
    <source>
        <dbReference type="Proteomes" id="UP001141806"/>
    </source>
</evidence>
<name>A0A9Q0H8R6_9MAGN</name>
<organism evidence="1 2">
    <name type="scientific">Protea cynaroides</name>
    <dbReference type="NCBI Taxonomy" id="273540"/>
    <lineage>
        <taxon>Eukaryota</taxon>
        <taxon>Viridiplantae</taxon>
        <taxon>Streptophyta</taxon>
        <taxon>Embryophyta</taxon>
        <taxon>Tracheophyta</taxon>
        <taxon>Spermatophyta</taxon>
        <taxon>Magnoliopsida</taxon>
        <taxon>Proteales</taxon>
        <taxon>Proteaceae</taxon>
        <taxon>Protea</taxon>
    </lineage>
</organism>